<feature type="compositionally biased region" description="Polar residues" evidence="5">
    <location>
        <begin position="402"/>
        <end position="423"/>
    </location>
</feature>
<feature type="compositionally biased region" description="Low complexity" evidence="5">
    <location>
        <begin position="166"/>
        <end position="178"/>
    </location>
</feature>
<dbReference type="EMBL" id="QKKF02021700">
    <property type="protein sequence ID" value="RZF38782.1"/>
    <property type="molecule type" value="Genomic_DNA"/>
</dbReference>
<feature type="region of interest" description="Disordered" evidence="5">
    <location>
        <begin position="136"/>
        <end position="271"/>
    </location>
</feature>
<reference evidence="7 8" key="1">
    <citation type="journal article" date="2017" name="Gigascience">
        <title>Genome sequence of the small brown planthopper, Laodelphax striatellus.</title>
        <authorList>
            <person name="Zhu J."/>
            <person name="Jiang F."/>
            <person name="Wang X."/>
            <person name="Yang P."/>
            <person name="Bao Y."/>
            <person name="Zhao W."/>
            <person name="Wang W."/>
            <person name="Lu H."/>
            <person name="Wang Q."/>
            <person name="Cui N."/>
            <person name="Li J."/>
            <person name="Chen X."/>
            <person name="Luo L."/>
            <person name="Yu J."/>
            <person name="Kang L."/>
            <person name="Cui F."/>
        </authorList>
    </citation>
    <scope>NUCLEOTIDE SEQUENCE [LARGE SCALE GENOMIC DNA]</scope>
    <source>
        <strain evidence="7">Lst14</strain>
    </source>
</reference>
<dbReference type="GO" id="GO:0090162">
    <property type="term" value="P:establishment of epithelial cell polarity"/>
    <property type="evidence" value="ECO:0007669"/>
    <property type="project" value="InterPro"/>
</dbReference>
<evidence type="ECO:0000256" key="3">
    <source>
        <dbReference type="ARBA" id="ARBA00023054"/>
    </source>
</evidence>
<feature type="compositionally biased region" description="Pro residues" evidence="5">
    <location>
        <begin position="378"/>
        <end position="392"/>
    </location>
</feature>
<feature type="coiled-coil region" evidence="4">
    <location>
        <begin position="2"/>
        <end position="29"/>
    </location>
</feature>
<comment type="subcellular location">
    <subcellularLocation>
        <location evidence="1">Cytoplasm</location>
    </subcellularLocation>
</comment>
<feature type="compositionally biased region" description="Low complexity" evidence="5">
    <location>
        <begin position="494"/>
        <end position="503"/>
    </location>
</feature>
<feature type="compositionally biased region" description="Polar residues" evidence="5">
    <location>
        <begin position="564"/>
        <end position="592"/>
    </location>
</feature>
<dbReference type="Proteomes" id="UP000291343">
    <property type="component" value="Unassembled WGS sequence"/>
</dbReference>
<dbReference type="InParanoid" id="A0A482WZL5"/>
<protein>
    <recommendedName>
        <fullName evidence="6">Cytohesin Ubiquitin Protein Inducing domain-containing protein</fullName>
    </recommendedName>
</protein>
<comment type="caution">
    <text evidence="7">The sequence shown here is derived from an EMBL/GenBank/DDBJ whole genome shotgun (WGS) entry which is preliminary data.</text>
</comment>
<feature type="compositionally biased region" description="Polar residues" evidence="5">
    <location>
        <begin position="185"/>
        <end position="195"/>
    </location>
</feature>
<dbReference type="SMR" id="A0A482WZL5"/>
<evidence type="ECO:0000313" key="8">
    <source>
        <dbReference type="Proteomes" id="UP000291343"/>
    </source>
</evidence>
<evidence type="ECO:0000256" key="1">
    <source>
        <dbReference type="ARBA" id="ARBA00004496"/>
    </source>
</evidence>
<dbReference type="InterPro" id="IPR047176">
    <property type="entry name" value="FRMD4A/B"/>
</dbReference>
<dbReference type="Pfam" id="PF11819">
    <property type="entry name" value="CUPID"/>
    <property type="match status" value="1"/>
</dbReference>
<organism evidence="7 8">
    <name type="scientific">Laodelphax striatellus</name>
    <name type="common">Small brown planthopper</name>
    <name type="synonym">Delphax striatella</name>
    <dbReference type="NCBI Taxonomy" id="195883"/>
    <lineage>
        <taxon>Eukaryota</taxon>
        <taxon>Metazoa</taxon>
        <taxon>Ecdysozoa</taxon>
        <taxon>Arthropoda</taxon>
        <taxon>Hexapoda</taxon>
        <taxon>Insecta</taxon>
        <taxon>Pterygota</taxon>
        <taxon>Neoptera</taxon>
        <taxon>Paraneoptera</taxon>
        <taxon>Hemiptera</taxon>
        <taxon>Auchenorrhyncha</taxon>
        <taxon>Fulgoroidea</taxon>
        <taxon>Delphacidae</taxon>
        <taxon>Criomorphinae</taxon>
        <taxon>Laodelphax</taxon>
    </lineage>
</organism>
<dbReference type="OrthoDB" id="10063592at2759"/>
<gene>
    <name evidence="7" type="ORF">LSTR_LSTR008152</name>
</gene>
<keyword evidence="2" id="KW-0963">Cytoplasm</keyword>
<evidence type="ECO:0000259" key="6">
    <source>
        <dbReference type="Pfam" id="PF11819"/>
    </source>
</evidence>
<feature type="region of interest" description="Disordered" evidence="5">
    <location>
        <begin position="295"/>
        <end position="314"/>
    </location>
</feature>
<evidence type="ECO:0000256" key="5">
    <source>
        <dbReference type="SAM" id="MobiDB-lite"/>
    </source>
</evidence>
<feature type="region of interest" description="Disordered" evidence="5">
    <location>
        <begin position="549"/>
        <end position="592"/>
    </location>
</feature>
<feature type="compositionally biased region" description="Polar residues" evidence="5">
    <location>
        <begin position="216"/>
        <end position="225"/>
    </location>
</feature>
<keyword evidence="8" id="KW-1185">Reference proteome</keyword>
<dbReference type="InterPro" id="IPR021774">
    <property type="entry name" value="CUPID"/>
</dbReference>
<keyword evidence="3 4" id="KW-0175">Coiled coil</keyword>
<evidence type="ECO:0000256" key="2">
    <source>
        <dbReference type="ARBA" id="ARBA00022490"/>
    </source>
</evidence>
<accession>A0A482WZL5</accession>
<feature type="domain" description="Cytohesin Ubiquitin Protein Inducing" evidence="6">
    <location>
        <begin position="2"/>
        <end position="106"/>
    </location>
</feature>
<evidence type="ECO:0000256" key="4">
    <source>
        <dbReference type="SAM" id="Coils"/>
    </source>
</evidence>
<dbReference type="GO" id="GO:0005737">
    <property type="term" value="C:cytoplasm"/>
    <property type="evidence" value="ECO:0007669"/>
    <property type="project" value="UniProtKB-SubCell"/>
</dbReference>
<sequence length="592" mass="66256">MVASLQSRKEALESLLREKNEELKTLCIQEAELTGVLPPETPIEPGESPPAFRRRVGTAFTLPENLINKLKSKEEESLAALELEIKIQNGIAEAALGLASDSTASKSVRRKHRLMYQQSQRRLTELDARLTLLRQANDSKGQLKQRKKPRPPLDSDGDCCDGPESGSGSQNQLSSLSNPDRRILRQNSNTYNNSRYYDGHPQNAQNLHSRMPGRPHTTNICSWQPTPDMRPPTAEHGYLPPNDGMWYNTAPNPSKSHHSNSGHGYSSTEDDRSVCNLRYRNNHRFGSLDRRRANTSSASSWHVEGETSDAQQKMYSPQPNPIIPAILLPNQTYPENSLMRTQSLAMVDNSLGRKTREKEWYETALDNNGGFGAAPVPVIAPTPPPPPPPLPPSSSSSSSSSNFTHNNPVQSDHQHFHQMTQTSVTVTPPHNLLKKELSVSSLEQTDVTFHTVVPYESPKNHMVVEAGKWQPYREVTKPFEMADFYKYSTKFRKNNANNNNNSNLVINITSGRAPKPNNNQNENNINLGDNSSQQKCIYQPLQPMTCQPLAQNSSQSYTPPPTMQREQPTPSEVLSWYQDQNTPQQSRSATLV</sequence>
<feature type="compositionally biased region" description="Low complexity" evidence="5">
    <location>
        <begin position="517"/>
        <end position="530"/>
    </location>
</feature>
<feature type="region of interest" description="Disordered" evidence="5">
    <location>
        <begin position="372"/>
        <end position="423"/>
    </location>
</feature>
<feature type="region of interest" description="Disordered" evidence="5">
    <location>
        <begin position="493"/>
        <end position="531"/>
    </location>
</feature>
<dbReference type="STRING" id="195883.A0A482WZL5"/>
<evidence type="ECO:0000313" key="7">
    <source>
        <dbReference type="EMBL" id="RZF38782.1"/>
    </source>
</evidence>
<dbReference type="AlphaFoldDB" id="A0A482WZL5"/>
<dbReference type="PANTHER" id="PTHR46079">
    <property type="entry name" value="FERM DOMAIN-CONTAINING PROTEIN 4"/>
    <property type="match status" value="1"/>
</dbReference>
<proteinExistence type="predicted"/>
<name>A0A482WZL5_LAOST</name>
<dbReference type="PANTHER" id="PTHR46079:SF2">
    <property type="entry name" value="FERM DOMAIN-CONTAINING PROTEIN"/>
    <property type="match status" value="1"/>
</dbReference>